<dbReference type="GO" id="GO:0005737">
    <property type="term" value="C:cytoplasm"/>
    <property type="evidence" value="ECO:0000318"/>
    <property type="project" value="GO_Central"/>
</dbReference>
<keyword evidence="3" id="KW-1185">Reference proteome</keyword>
<proteinExistence type="predicted"/>
<dbReference type="EMBL" id="BX284606">
    <property type="protein sequence ID" value="CAB02966.2"/>
    <property type="molecule type" value="Genomic_DNA"/>
</dbReference>
<dbReference type="HOGENOM" id="CLU_814404_0_0_1"/>
<dbReference type="Pfam" id="PF00069">
    <property type="entry name" value="Pkinase"/>
    <property type="match status" value="1"/>
</dbReference>
<dbReference type="UCSC" id="F16B12.7">
    <property type="organism name" value="c. elegans"/>
</dbReference>
<feature type="domain" description="Protein kinase" evidence="1">
    <location>
        <begin position="12"/>
        <end position="301"/>
    </location>
</feature>
<dbReference type="Bgee" id="WBGene00008883">
    <property type="expression patterns" value="Expressed in pharyngeal muscle cell (C elegans) and 1 other cell type or tissue"/>
</dbReference>
<dbReference type="KEGG" id="cel:CELE_F16B12.7"/>
<dbReference type="InterPro" id="IPR050235">
    <property type="entry name" value="CK1_Ser-Thr_kinase"/>
</dbReference>
<organism evidence="2 3">
    <name type="scientific">Caenorhabditis elegans</name>
    <dbReference type="NCBI Taxonomy" id="6239"/>
    <lineage>
        <taxon>Eukaryota</taxon>
        <taxon>Metazoa</taxon>
        <taxon>Ecdysozoa</taxon>
        <taxon>Nematoda</taxon>
        <taxon>Chromadorea</taxon>
        <taxon>Rhabditida</taxon>
        <taxon>Rhabditina</taxon>
        <taxon>Rhabditomorpha</taxon>
        <taxon>Rhabditoidea</taxon>
        <taxon>Rhabditidae</taxon>
        <taxon>Peloderinae</taxon>
        <taxon>Caenorhabditis</taxon>
    </lineage>
</organism>
<dbReference type="PeptideAtlas" id="Q93522"/>
<dbReference type="InParanoid" id="Q93522"/>
<dbReference type="AlphaFoldDB" id="Q93522"/>
<dbReference type="CTD" id="184566"/>
<dbReference type="PANTHER" id="PTHR11909">
    <property type="entry name" value="CASEIN KINASE-RELATED"/>
    <property type="match status" value="1"/>
</dbReference>
<dbReference type="GeneID" id="184566"/>
<evidence type="ECO:0000259" key="1">
    <source>
        <dbReference type="PROSITE" id="PS50011"/>
    </source>
</evidence>
<evidence type="ECO:0000313" key="2">
    <source>
        <dbReference type="EMBL" id="CAB02966.2"/>
    </source>
</evidence>
<dbReference type="SMR" id="Q93522"/>
<reference evidence="2 3" key="1">
    <citation type="journal article" date="1998" name="Science">
        <title>Genome sequence of the nematode C. elegans: a platform for investigating biology.</title>
        <authorList>
            <consortium name="The C. elegans sequencing consortium"/>
            <person name="Sulson J.E."/>
            <person name="Waterston R."/>
        </authorList>
    </citation>
    <scope>NUCLEOTIDE SEQUENCE [LARGE SCALE GENOMIC DNA]</scope>
    <source>
        <strain evidence="2 3">Bristol N2</strain>
    </source>
</reference>
<dbReference type="WormBase" id="F16B12.7">
    <property type="protein sequence ID" value="CE34174"/>
    <property type="gene ID" value="WBGene00008883"/>
</dbReference>
<dbReference type="FunCoup" id="Q93522">
    <property type="interactions" value="111"/>
</dbReference>
<evidence type="ECO:0000313" key="3">
    <source>
        <dbReference type="Proteomes" id="UP000001940"/>
    </source>
</evidence>
<name>Q93522_CAEEL</name>
<keyword evidence="2" id="KW-0418">Kinase</keyword>
<dbReference type="RefSeq" id="NP_510350.2">
    <property type="nucleotide sequence ID" value="NM_077949.2"/>
</dbReference>
<accession>Q93522</accession>
<protein>
    <submittedName>
        <fullName evidence="2">Protein kinase domain-containing protein</fullName>
    </submittedName>
</protein>
<sequence>MVDLVGKVVKEYYVSYLIGEGSYGSIVAVNDMEELNKEKVIKLVKFVHGSQREKSFKTELSVFRKLDSLGNSKRNGFPQFCENFQVDGYYAIVLSDEGDNLNDIRKRNKNLVFNRKNVATVGCAVSRSLSTLHSIGFFHADLHEQNLMVPVPIDKINPIKLIDFGLSKRFKTRKRRNCIDKTYKVLLADERRCSFNIACGGDYRKSDDFESLFYILLIDLGLSCYRENKAQRFLTKLKLHFATETFLQNLPWMTIVFKSMRAQNDDDFNAEIMIKALKESVELLEEETLDYTIDDGLIKIN</sequence>
<dbReference type="SMART" id="SM00220">
    <property type="entry name" value="S_TKc"/>
    <property type="match status" value="1"/>
</dbReference>
<evidence type="ECO:0000313" key="4">
    <source>
        <dbReference type="WormBase" id="F16B12.7"/>
    </source>
</evidence>
<gene>
    <name evidence="2" type="ORF">CELE_F16B12.7</name>
    <name evidence="2 4" type="ORF">F16B12.7</name>
</gene>
<dbReference type="Gene3D" id="1.10.510.10">
    <property type="entry name" value="Transferase(Phosphotransferase) domain 1"/>
    <property type="match status" value="1"/>
</dbReference>
<dbReference type="InterPro" id="IPR011009">
    <property type="entry name" value="Kinase-like_dom_sf"/>
</dbReference>
<dbReference type="SUPFAM" id="SSF56112">
    <property type="entry name" value="Protein kinase-like (PK-like)"/>
    <property type="match status" value="1"/>
</dbReference>
<dbReference type="GO" id="GO:0004674">
    <property type="term" value="F:protein serine/threonine kinase activity"/>
    <property type="evidence" value="ECO:0000318"/>
    <property type="project" value="GO_Central"/>
</dbReference>
<dbReference type="AGR" id="WB:WBGene00008883"/>
<dbReference type="eggNOG" id="KOG1164">
    <property type="taxonomic scope" value="Eukaryota"/>
</dbReference>
<dbReference type="InterPro" id="IPR000719">
    <property type="entry name" value="Prot_kinase_dom"/>
</dbReference>
<dbReference type="OrthoDB" id="5806932at2759"/>
<dbReference type="PIR" id="T21014">
    <property type="entry name" value="T21014"/>
</dbReference>
<dbReference type="PaxDb" id="6239-F16B12.7"/>
<dbReference type="GO" id="GO:0005524">
    <property type="term" value="F:ATP binding"/>
    <property type="evidence" value="ECO:0007669"/>
    <property type="project" value="InterPro"/>
</dbReference>
<dbReference type="GO" id="GO:0005634">
    <property type="term" value="C:nucleus"/>
    <property type="evidence" value="ECO:0000318"/>
    <property type="project" value="GO_Central"/>
</dbReference>
<dbReference type="Proteomes" id="UP000001940">
    <property type="component" value="Chromosome X"/>
</dbReference>
<keyword evidence="2" id="KW-0808">Transferase</keyword>
<dbReference type="PROSITE" id="PS50011">
    <property type="entry name" value="PROTEIN_KINASE_DOM"/>
    <property type="match status" value="1"/>
</dbReference>
<dbReference type="GO" id="GO:0007165">
    <property type="term" value="P:signal transduction"/>
    <property type="evidence" value="ECO:0000318"/>
    <property type="project" value="GO_Central"/>
</dbReference>
<dbReference type="PhylomeDB" id="Q93522"/>